<comment type="caution">
    <text evidence="1">The sequence shown here is derived from an EMBL/GenBank/DDBJ whole genome shotgun (WGS) entry which is preliminary data.</text>
</comment>
<sequence>MQRYDTLPCPLFGFSSTLRERTGPQATLLKKIKPAPDDVSDLKKAVKTELQPKIDHAPLNEIFVHPPRAAGVAVGDHYKPGRKLADLIEALKDTSDDHPLILVAPAPHPQQPDHAWFKVLGKISRPDVAQVAQFINGITLYLMKNNLLNDEGSATEEPTLTKISSYPINHSDIILQTHYKPRDGEAESGSPLIDMVVDVRSSDITVDVTLLSRFDPTFQFQRIENDNSFGLADPESAHIFPSAKCKGIYEWLDRPEFNRLALSRDVHLNFDGTGRERGKRRKCSRHLQ</sequence>
<name>A0A9N8E6L6_9STRA</name>
<dbReference type="EMBL" id="CAICTM010000567">
    <property type="protein sequence ID" value="CAB9513050.1"/>
    <property type="molecule type" value="Genomic_DNA"/>
</dbReference>
<proteinExistence type="predicted"/>
<evidence type="ECO:0000313" key="2">
    <source>
        <dbReference type="Proteomes" id="UP001153069"/>
    </source>
</evidence>
<reference evidence="1" key="1">
    <citation type="submission" date="2020-06" db="EMBL/GenBank/DDBJ databases">
        <authorList>
            <consortium name="Plant Systems Biology data submission"/>
        </authorList>
    </citation>
    <scope>NUCLEOTIDE SEQUENCE</scope>
    <source>
        <strain evidence="1">D6</strain>
    </source>
</reference>
<gene>
    <name evidence="1" type="ORF">SEMRO_568_G168200.1</name>
</gene>
<dbReference type="Proteomes" id="UP001153069">
    <property type="component" value="Unassembled WGS sequence"/>
</dbReference>
<protein>
    <submittedName>
        <fullName evidence="1">Uncharacterized protein</fullName>
    </submittedName>
</protein>
<organism evidence="1 2">
    <name type="scientific">Seminavis robusta</name>
    <dbReference type="NCBI Taxonomy" id="568900"/>
    <lineage>
        <taxon>Eukaryota</taxon>
        <taxon>Sar</taxon>
        <taxon>Stramenopiles</taxon>
        <taxon>Ochrophyta</taxon>
        <taxon>Bacillariophyta</taxon>
        <taxon>Bacillariophyceae</taxon>
        <taxon>Bacillariophycidae</taxon>
        <taxon>Naviculales</taxon>
        <taxon>Naviculaceae</taxon>
        <taxon>Seminavis</taxon>
    </lineage>
</organism>
<accession>A0A9N8E6L6</accession>
<dbReference type="AlphaFoldDB" id="A0A9N8E6L6"/>
<evidence type="ECO:0000313" key="1">
    <source>
        <dbReference type="EMBL" id="CAB9513050.1"/>
    </source>
</evidence>
<keyword evidence="2" id="KW-1185">Reference proteome</keyword>